<organism evidence="1 2">
    <name type="scientific">Scutellospora calospora</name>
    <dbReference type="NCBI Taxonomy" id="85575"/>
    <lineage>
        <taxon>Eukaryota</taxon>
        <taxon>Fungi</taxon>
        <taxon>Fungi incertae sedis</taxon>
        <taxon>Mucoromycota</taxon>
        <taxon>Glomeromycotina</taxon>
        <taxon>Glomeromycetes</taxon>
        <taxon>Diversisporales</taxon>
        <taxon>Gigasporaceae</taxon>
        <taxon>Scutellospora</taxon>
    </lineage>
</organism>
<reference evidence="1" key="1">
    <citation type="submission" date="2021-06" db="EMBL/GenBank/DDBJ databases">
        <authorList>
            <person name="Kallberg Y."/>
            <person name="Tangrot J."/>
            <person name="Rosling A."/>
        </authorList>
    </citation>
    <scope>NUCLEOTIDE SEQUENCE</scope>
    <source>
        <strain evidence="1">AU212A</strain>
    </source>
</reference>
<dbReference type="Proteomes" id="UP000789860">
    <property type="component" value="Unassembled WGS sequence"/>
</dbReference>
<evidence type="ECO:0000313" key="2">
    <source>
        <dbReference type="Proteomes" id="UP000789860"/>
    </source>
</evidence>
<gene>
    <name evidence="1" type="ORF">SCALOS_LOCUS2874</name>
</gene>
<name>A0ACA9KVR2_9GLOM</name>
<comment type="caution">
    <text evidence="1">The sequence shown here is derived from an EMBL/GenBank/DDBJ whole genome shotgun (WGS) entry which is preliminary data.</text>
</comment>
<sequence>MSWQAYVDDNLVGTGKIAHAAIYGHDGTLWAASKGFNPSHEEIKTIIESFSDAQKIQANGIHCNGVKYVFLNSDELTVRGKKGAADGIVAEKTNQAVIIGIYAEGTMAGQANKVVGDLADYLRGLNY</sequence>
<protein>
    <submittedName>
        <fullName evidence="1">389_t:CDS:1</fullName>
    </submittedName>
</protein>
<proteinExistence type="predicted"/>
<evidence type="ECO:0000313" key="1">
    <source>
        <dbReference type="EMBL" id="CAG8492266.1"/>
    </source>
</evidence>
<keyword evidence="2" id="KW-1185">Reference proteome</keyword>
<accession>A0ACA9KVR2</accession>
<feature type="non-terminal residue" evidence="1">
    <location>
        <position position="127"/>
    </location>
</feature>
<dbReference type="EMBL" id="CAJVPM010002772">
    <property type="protein sequence ID" value="CAG8492266.1"/>
    <property type="molecule type" value="Genomic_DNA"/>
</dbReference>